<dbReference type="InterPro" id="IPR026272">
    <property type="entry name" value="SdpI"/>
</dbReference>
<dbReference type="PANTHER" id="PTHR37810:SF5">
    <property type="entry name" value="IMMUNITY PROTEIN SDPI"/>
    <property type="match status" value="1"/>
</dbReference>
<keyword evidence="1" id="KW-0472">Membrane</keyword>
<feature type="transmembrane region" description="Helical" evidence="1">
    <location>
        <begin position="12"/>
        <end position="35"/>
    </location>
</feature>
<organism evidence="3 4">
    <name type="scientific">Collinsella ihumii</name>
    <dbReference type="NCBI Taxonomy" id="1720204"/>
    <lineage>
        <taxon>Bacteria</taxon>
        <taxon>Bacillati</taxon>
        <taxon>Actinomycetota</taxon>
        <taxon>Coriobacteriia</taxon>
        <taxon>Coriobacteriales</taxon>
        <taxon>Coriobacteriaceae</taxon>
        <taxon>Collinsella</taxon>
    </lineage>
</organism>
<dbReference type="EMBL" id="DYVF01000072">
    <property type="protein sequence ID" value="HJG32052.1"/>
    <property type="molecule type" value="Genomic_DNA"/>
</dbReference>
<protein>
    <submittedName>
        <fullName evidence="3">SdpI family protein</fullName>
    </submittedName>
</protein>
<dbReference type="InterPro" id="IPR025962">
    <property type="entry name" value="SdpI/YhfL"/>
</dbReference>
<evidence type="ECO:0000313" key="3">
    <source>
        <dbReference type="EMBL" id="HJG32052.1"/>
    </source>
</evidence>
<sequence length="225" mass="24640">MKRSLSKGELAFWIVLALAALANVAVFVALLPTMPDQLPSHWGIDGVDAWHDKESSIVLAAIPAILLAVLFVVPRIDPKRRNFERFYGIYQAFAAILTLFMMAVSWTGPLTVWGYLSPDGAVLNTLLFGFFGLLFIGLGNYLPRIKPNYTFGIRTPWTLASEEVWRRTHRASGPVFVVAGIATFIAAFFASTAPVVAIVVMLVTVLGATAFAGVYSYLAWRKLSA</sequence>
<keyword evidence="1" id="KW-0812">Transmembrane</keyword>
<feature type="transmembrane region" description="Helical" evidence="1">
    <location>
        <begin position="196"/>
        <end position="220"/>
    </location>
</feature>
<feature type="transmembrane region" description="Helical" evidence="1">
    <location>
        <begin position="55"/>
        <end position="74"/>
    </location>
</feature>
<proteinExistence type="predicted"/>
<gene>
    <name evidence="3" type="ORF">K8U80_11775</name>
</gene>
<accession>A0A921LSE5</accession>
<reference evidence="3" key="2">
    <citation type="submission" date="2021-09" db="EMBL/GenBank/DDBJ databases">
        <authorList>
            <person name="Gilroy R."/>
        </authorList>
    </citation>
    <scope>NUCLEOTIDE SEQUENCE</scope>
    <source>
        <strain evidence="3">ChiGjej2B2-7701</strain>
    </source>
</reference>
<keyword evidence="1" id="KW-1133">Transmembrane helix</keyword>
<comment type="caution">
    <text evidence="3">The sequence shown here is derived from an EMBL/GenBank/DDBJ whole genome shotgun (WGS) entry which is preliminary data.</text>
</comment>
<evidence type="ECO:0000313" key="4">
    <source>
        <dbReference type="Proteomes" id="UP000746751"/>
    </source>
</evidence>
<dbReference type="Pfam" id="PF13630">
    <property type="entry name" value="SdpI"/>
    <property type="match status" value="1"/>
</dbReference>
<feature type="transmembrane region" description="Helical" evidence="1">
    <location>
        <begin position="86"/>
        <end position="108"/>
    </location>
</feature>
<feature type="transmembrane region" description="Helical" evidence="1">
    <location>
        <begin position="171"/>
        <end position="190"/>
    </location>
</feature>
<feature type="transmembrane region" description="Helical" evidence="1">
    <location>
        <begin position="120"/>
        <end position="142"/>
    </location>
</feature>
<dbReference type="Pfam" id="PF07853">
    <property type="entry name" value="DUF1648"/>
    <property type="match status" value="1"/>
</dbReference>
<dbReference type="GO" id="GO:0009636">
    <property type="term" value="P:response to toxic substance"/>
    <property type="evidence" value="ECO:0007669"/>
    <property type="project" value="TreeGrafter"/>
</dbReference>
<dbReference type="PIRSF" id="PIRSF038959">
    <property type="entry name" value="SdpI"/>
    <property type="match status" value="1"/>
</dbReference>
<dbReference type="AlphaFoldDB" id="A0A921LSE5"/>
<reference evidence="3" key="1">
    <citation type="journal article" date="2021" name="PeerJ">
        <title>Extensive microbial diversity within the chicken gut microbiome revealed by metagenomics and culture.</title>
        <authorList>
            <person name="Gilroy R."/>
            <person name="Ravi A."/>
            <person name="Getino M."/>
            <person name="Pursley I."/>
            <person name="Horton D.L."/>
            <person name="Alikhan N.F."/>
            <person name="Baker D."/>
            <person name="Gharbi K."/>
            <person name="Hall N."/>
            <person name="Watson M."/>
            <person name="Adriaenssens E.M."/>
            <person name="Foster-Nyarko E."/>
            <person name="Jarju S."/>
            <person name="Secka A."/>
            <person name="Antonio M."/>
            <person name="Oren A."/>
            <person name="Chaudhuri R.R."/>
            <person name="La Ragione R."/>
            <person name="Hildebrand F."/>
            <person name="Pallen M.J."/>
        </authorList>
    </citation>
    <scope>NUCLEOTIDE SEQUENCE</scope>
    <source>
        <strain evidence="3">ChiGjej2B2-7701</strain>
    </source>
</reference>
<dbReference type="PANTHER" id="PTHR37810">
    <property type="entry name" value="IMMUNITY PROTEIN SDPI"/>
    <property type="match status" value="1"/>
</dbReference>
<name>A0A921LSE5_9ACTN</name>
<feature type="domain" description="DUF1648" evidence="2">
    <location>
        <begin position="20"/>
        <end position="62"/>
    </location>
</feature>
<evidence type="ECO:0000256" key="1">
    <source>
        <dbReference type="SAM" id="Phobius"/>
    </source>
</evidence>
<dbReference type="Proteomes" id="UP000746751">
    <property type="component" value="Unassembled WGS sequence"/>
</dbReference>
<dbReference type="InterPro" id="IPR012867">
    <property type="entry name" value="DUF1648"/>
</dbReference>
<evidence type="ECO:0000259" key="2">
    <source>
        <dbReference type="Pfam" id="PF07853"/>
    </source>
</evidence>